<protein>
    <submittedName>
        <fullName evidence="1">Uncharacterized protein</fullName>
    </submittedName>
</protein>
<dbReference type="RefSeq" id="WP_126991074.1">
    <property type="nucleotide sequence ID" value="NZ_JTFC01000032.1"/>
</dbReference>
<comment type="caution">
    <text evidence="1">The sequence shown here is derived from an EMBL/GenBank/DDBJ whole genome shotgun (WGS) entry which is preliminary data.</text>
</comment>
<name>A0A433RRZ6_9BACL</name>
<organism evidence="1 2">
    <name type="scientific">Candidatus Kurthia intestinigallinarum</name>
    <dbReference type="NCBI Taxonomy" id="1562256"/>
    <lineage>
        <taxon>Bacteria</taxon>
        <taxon>Bacillati</taxon>
        <taxon>Bacillota</taxon>
        <taxon>Bacilli</taxon>
        <taxon>Bacillales</taxon>
        <taxon>Caryophanaceae</taxon>
        <taxon>Kurthia</taxon>
    </lineage>
</organism>
<evidence type="ECO:0000313" key="1">
    <source>
        <dbReference type="EMBL" id="RUS54342.1"/>
    </source>
</evidence>
<proteinExistence type="predicted"/>
<dbReference type="Proteomes" id="UP000288623">
    <property type="component" value="Unassembled WGS sequence"/>
</dbReference>
<keyword evidence="2" id="KW-1185">Reference proteome</keyword>
<dbReference type="EMBL" id="JTFC01000032">
    <property type="protein sequence ID" value="RUS54342.1"/>
    <property type="molecule type" value="Genomic_DNA"/>
</dbReference>
<reference evidence="1 2" key="1">
    <citation type="submission" date="2014-11" db="EMBL/GenBank/DDBJ databases">
        <title>Genome sequence and analysis of novel Kurthia sp.</title>
        <authorList>
            <person name="Lawson J.N."/>
            <person name="Gonzalez J.E."/>
            <person name="Rinauldi L."/>
            <person name="Xuan Z."/>
            <person name="Firman A."/>
            <person name="Shaddox L."/>
            <person name="Trudeau A."/>
            <person name="Shah S."/>
            <person name="Reiman D."/>
        </authorList>
    </citation>
    <scope>NUCLEOTIDE SEQUENCE [LARGE SCALE GENOMIC DNA]</scope>
    <source>
        <strain evidence="1 2">3B1D</strain>
    </source>
</reference>
<dbReference type="AlphaFoldDB" id="A0A433RRZ6"/>
<evidence type="ECO:0000313" key="2">
    <source>
        <dbReference type="Proteomes" id="UP000288623"/>
    </source>
</evidence>
<sequence>MKNMKKSSLALLIAATAIIICAIAFLFIEQSNAKEQAKKMEALDTASRNIAEAGLKTTRAELQQLVEQAYDETMTRYDALSATDKKGFEVDKMFYARAEALLASRVNKPITSTDFDLVRGEQPTAETILSHVDGEHYTLTATGKIAQTTATVTQDYTLSLKVPVSKTTDRYHYQYAVHATNQIVVQKGSKVVGNLATAKTSDIAVDSASCQYLQNGSGYYDECYNDGNTDASPLKMRNAQSFKTYLPSFPKKDLKAFDALPIPAENLYLPIPEADQYNEVTEEDGTIRKVKKTEAELELLKKYYYKDGVLTMNSMTQEMFTPTEPFSFSESEVHIRELTVDGINAVIDIGDSDQVVRADRVNLQNGATLTIKGAGSFKLYTKNFGMTNGEITAADKASIETYLDGKEAITFDDTFKSPGLLYVRAAHVTLPATGGFEGNIITGAKRLTLNGVDNKTKQLILAPKATVSLKNNTVFNGAIIAKNVYMEEATLIFAKPEDQIPIPLAVEQFDTPIQLVQVGNVVSK</sequence>
<gene>
    <name evidence="1" type="ORF">QI30_13065</name>
</gene>
<accession>A0A433RRZ6</accession>
<dbReference type="OrthoDB" id="2455625at2"/>